<accession>A0A7J0DDK3</accession>
<evidence type="ECO:0000313" key="1">
    <source>
        <dbReference type="EMBL" id="GFS32854.1"/>
    </source>
</evidence>
<protein>
    <recommendedName>
        <fullName evidence="3">Reverse transcriptase domain-containing protein</fullName>
    </recommendedName>
</protein>
<gene>
    <name evidence="1" type="ORF">Acr_00g0025100</name>
</gene>
<dbReference type="InterPro" id="IPR043502">
    <property type="entry name" value="DNA/RNA_pol_sf"/>
</dbReference>
<name>A0A7J0DDK3_9ERIC</name>
<dbReference type="OrthoDB" id="101614at2759"/>
<dbReference type="Gene3D" id="3.30.70.270">
    <property type="match status" value="1"/>
</dbReference>
<proteinExistence type="predicted"/>
<dbReference type="InterPro" id="IPR043128">
    <property type="entry name" value="Rev_trsase/Diguanyl_cyclase"/>
</dbReference>
<dbReference type="SUPFAM" id="SSF56672">
    <property type="entry name" value="DNA/RNA polymerases"/>
    <property type="match status" value="1"/>
</dbReference>
<sequence>MLLELLETDGLNYWLMPRGRLLPPPSKGSIENFHQLTKSFVSRFVINSKAPKDVSFLLTLRNGKNESIRNDKKCYWETYNEIEECSEELVMASYKLELTPRERLWENLMLNPPTDLWNLMSWVEIFASWRMMSNTQKKLLGGRLGRKARSKSKRRAQSNLRQTIFQKTKIRFEPILGRTMDAYINDMVVKSKEELDHIKDLTEVLAILRRHKLRLNAAKCAFGGSSEKFLRHLVMRRGIEVNPK</sequence>
<reference evidence="2" key="1">
    <citation type="submission" date="2019-07" db="EMBL/GenBank/DDBJ databases">
        <title>De Novo Assembly of kiwifruit Actinidia rufa.</title>
        <authorList>
            <person name="Sugita-Konishi S."/>
            <person name="Sato K."/>
            <person name="Mori E."/>
            <person name="Abe Y."/>
            <person name="Kisaki G."/>
            <person name="Hamano K."/>
            <person name="Suezawa K."/>
            <person name="Otani M."/>
            <person name="Fukuda T."/>
            <person name="Manabe T."/>
            <person name="Gomi K."/>
            <person name="Tabuchi M."/>
            <person name="Akimitsu K."/>
            <person name="Kataoka I."/>
        </authorList>
    </citation>
    <scope>NUCLEOTIDE SEQUENCE [LARGE SCALE GENOMIC DNA]</scope>
    <source>
        <strain evidence="2">cv. Fuchu</strain>
    </source>
</reference>
<organism evidence="1 2">
    <name type="scientific">Actinidia rufa</name>
    <dbReference type="NCBI Taxonomy" id="165716"/>
    <lineage>
        <taxon>Eukaryota</taxon>
        <taxon>Viridiplantae</taxon>
        <taxon>Streptophyta</taxon>
        <taxon>Embryophyta</taxon>
        <taxon>Tracheophyta</taxon>
        <taxon>Spermatophyta</taxon>
        <taxon>Magnoliopsida</taxon>
        <taxon>eudicotyledons</taxon>
        <taxon>Gunneridae</taxon>
        <taxon>Pentapetalae</taxon>
        <taxon>asterids</taxon>
        <taxon>Ericales</taxon>
        <taxon>Actinidiaceae</taxon>
        <taxon>Actinidia</taxon>
    </lineage>
</organism>
<dbReference type="Proteomes" id="UP000585474">
    <property type="component" value="Unassembled WGS sequence"/>
</dbReference>
<dbReference type="AlphaFoldDB" id="A0A7J0DDK3"/>
<comment type="caution">
    <text evidence="1">The sequence shown here is derived from an EMBL/GenBank/DDBJ whole genome shotgun (WGS) entry which is preliminary data.</text>
</comment>
<evidence type="ECO:0000313" key="2">
    <source>
        <dbReference type="Proteomes" id="UP000585474"/>
    </source>
</evidence>
<dbReference type="EMBL" id="BJWL01000172">
    <property type="protein sequence ID" value="GFS32854.1"/>
    <property type="molecule type" value="Genomic_DNA"/>
</dbReference>
<evidence type="ECO:0008006" key="3">
    <source>
        <dbReference type="Google" id="ProtNLM"/>
    </source>
</evidence>
<keyword evidence="2" id="KW-1185">Reference proteome</keyword>